<feature type="region of interest" description="Disordered" evidence="1">
    <location>
        <begin position="1"/>
        <end position="66"/>
    </location>
</feature>
<gene>
    <name evidence="2" type="ORF">Cvel_17778</name>
</gene>
<dbReference type="AlphaFoldDB" id="A0A0G4FMF6"/>
<sequence length="66" mass="7380">MVPAGTRRSPKAQKRWEKERRKERDKSLEQRGEVWPADQSVSSSSSSSSSAGVNVEESEKGFGREV</sequence>
<evidence type="ECO:0000256" key="1">
    <source>
        <dbReference type="SAM" id="MobiDB-lite"/>
    </source>
</evidence>
<feature type="compositionally biased region" description="Basic and acidic residues" evidence="1">
    <location>
        <begin position="57"/>
        <end position="66"/>
    </location>
</feature>
<proteinExistence type="predicted"/>
<feature type="compositionally biased region" description="Basic and acidic residues" evidence="1">
    <location>
        <begin position="14"/>
        <end position="32"/>
    </location>
</feature>
<evidence type="ECO:0000313" key="2">
    <source>
        <dbReference type="EMBL" id="CEM15280.1"/>
    </source>
</evidence>
<feature type="compositionally biased region" description="Low complexity" evidence="1">
    <location>
        <begin position="40"/>
        <end position="50"/>
    </location>
</feature>
<protein>
    <submittedName>
        <fullName evidence="2">Uncharacterized protein</fullName>
    </submittedName>
</protein>
<dbReference type="EMBL" id="CDMZ01000482">
    <property type="protein sequence ID" value="CEM15280.1"/>
    <property type="molecule type" value="Genomic_DNA"/>
</dbReference>
<reference evidence="2" key="1">
    <citation type="submission" date="2014-11" db="EMBL/GenBank/DDBJ databases">
        <authorList>
            <person name="Otto D Thomas"/>
            <person name="Naeem Raeece"/>
        </authorList>
    </citation>
    <scope>NUCLEOTIDE SEQUENCE</scope>
</reference>
<organism evidence="2">
    <name type="scientific">Chromera velia CCMP2878</name>
    <dbReference type="NCBI Taxonomy" id="1169474"/>
    <lineage>
        <taxon>Eukaryota</taxon>
        <taxon>Sar</taxon>
        <taxon>Alveolata</taxon>
        <taxon>Colpodellida</taxon>
        <taxon>Chromeraceae</taxon>
        <taxon>Chromera</taxon>
    </lineage>
</organism>
<name>A0A0G4FMF6_9ALVE</name>
<dbReference type="VEuPathDB" id="CryptoDB:Cvel_17778"/>
<accession>A0A0G4FMF6</accession>